<dbReference type="GO" id="GO:0000287">
    <property type="term" value="F:magnesium ion binding"/>
    <property type="evidence" value="ECO:0007669"/>
    <property type="project" value="TreeGrafter"/>
</dbReference>
<keyword evidence="6" id="KW-1185">Reference proteome</keyword>
<gene>
    <name evidence="5" type="ORF">JJ685_15905</name>
</gene>
<reference evidence="5 6" key="1">
    <citation type="journal article" date="2017" name="Int. J. Syst. Evol. Microbiol.">
        <title>Ramlibacter monticola sp. nov., isolated from forest soil.</title>
        <authorList>
            <person name="Chaudhary D.K."/>
            <person name="Kim J."/>
        </authorList>
    </citation>
    <scope>NUCLEOTIDE SEQUENCE [LARGE SCALE GENOMIC DNA]</scope>
    <source>
        <strain evidence="5 6">KACC 19175</strain>
    </source>
</reference>
<evidence type="ECO:0000313" key="6">
    <source>
        <dbReference type="Proteomes" id="UP000599109"/>
    </source>
</evidence>
<dbReference type="Pfam" id="PF02746">
    <property type="entry name" value="MR_MLE_N"/>
    <property type="match status" value="1"/>
</dbReference>
<dbReference type="InterPro" id="IPR013341">
    <property type="entry name" value="Mandelate_racemase_N_dom"/>
</dbReference>
<dbReference type="GO" id="GO:0016052">
    <property type="term" value="P:carbohydrate catabolic process"/>
    <property type="evidence" value="ECO:0007669"/>
    <property type="project" value="TreeGrafter"/>
</dbReference>
<proteinExistence type="predicted"/>
<dbReference type="InterPro" id="IPR029017">
    <property type="entry name" value="Enolase-like_N"/>
</dbReference>
<evidence type="ECO:0000256" key="1">
    <source>
        <dbReference type="ARBA" id="ARBA00001946"/>
    </source>
</evidence>
<sequence>MKITDVTLTLFAWDGIPATSYGAHTGKFAGASQLGLLAIETDAGLTGHAFLGSAFHAADMDGPGLVRYLKPLLVGQDPLARERLGKAMWKRVRTTTVRAIGAVDIALWDIAGQAAGLPIHQLLGSYRDRIPAYISSAVLASPEAYAEEALHYRAQKLAAYKIHPPQQWREDIRVCEAVRQSVGDDYLLMLDSVWSYDYPAALRVGQAIERLGFHWYEDPLADADIYNYLELKKHLHIPILATEYPAGGLDSYTPWVKQRATDFLRGDVAVKGGITGCMKAAHLAEAFHLNFEVHHGGNSLNNIANLHVIMALQNTELFEVLLPAASQKYGLVEDIEIDAEGFVHAPMGPGLGASIDFELVKRKTVAVLR</sequence>
<dbReference type="PANTHER" id="PTHR13794:SF58">
    <property type="entry name" value="MITOCHONDRIAL ENOLASE SUPERFAMILY MEMBER 1"/>
    <property type="match status" value="1"/>
</dbReference>
<dbReference type="InterPro" id="IPR029065">
    <property type="entry name" value="Enolase_C-like"/>
</dbReference>
<dbReference type="Gene3D" id="3.30.390.10">
    <property type="entry name" value="Enolase-like, N-terminal domain"/>
    <property type="match status" value="1"/>
</dbReference>
<dbReference type="EMBL" id="JAEQNE010000003">
    <property type="protein sequence ID" value="MBL0392624.1"/>
    <property type="molecule type" value="Genomic_DNA"/>
</dbReference>
<organism evidence="5 6">
    <name type="scientific">Ramlibacter monticola</name>
    <dbReference type="NCBI Taxonomy" id="1926872"/>
    <lineage>
        <taxon>Bacteria</taxon>
        <taxon>Pseudomonadati</taxon>
        <taxon>Pseudomonadota</taxon>
        <taxon>Betaproteobacteria</taxon>
        <taxon>Burkholderiales</taxon>
        <taxon>Comamonadaceae</taxon>
        <taxon>Ramlibacter</taxon>
    </lineage>
</organism>
<dbReference type="Pfam" id="PF13378">
    <property type="entry name" value="MR_MLE_C"/>
    <property type="match status" value="1"/>
</dbReference>
<feature type="domain" description="Mandelate racemase/muconate lactonizing enzyme C-terminal" evidence="4">
    <location>
        <begin position="142"/>
        <end position="238"/>
    </location>
</feature>
<dbReference type="GO" id="GO:0009063">
    <property type="term" value="P:amino acid catabolic process"/>
    <property type="evidence" value="ECO:0007669"/>
    <property type="project" value="InterPro"/>
</dbReference>
<dbReference type="Proteomes" id="UP000599109">
    <property type="component" value="Unassembled WGS sequence"/>
</dbReference>
<dbReference type="AlphaFoldDB" id="A0A936Z2F9"/>
<dbReference type="SUPFAM" id="SSF54826">
    <property type="entry name" value="Enolase N-terminal domain-like"/>
    <property type="match status" value="1"/>
</dbReference>
<dbReference type="GO" id="GO:0016836">
    <property type="term" value="F:hydro-lyase activity"/>
    <property type="evidence" value="ECO:0007669"/>
    <property type="project" value="TreeGrafter"/>
</dbReference>
<dbReference type="InterPro" id="IPR013342">
    <property type="entry name" value="Mandelate_racemase_C"/>
</dbReference>
<dbReference type="InterPro" id="IPR018110">
    <property type="entry name" value="Mandel_Rmase/mucon_lact_enz_CS"/>
</dbReference>
<keyword evidence="3" id="KW-0460">Magnesium</keyword>
<dbReference type="Gene3D" id="3.20.20.120">
    <property type="entry name" value="Enolase-like C-terminal domain"/>
    <property type="match status" value="1"/>
</dbReference>
<comment type="cofactor">
    <cofactor evidence="1">
        <name>Mg(2+)</name>
        <dbReference type="ChEBI" id="CHEBI:18420"/>
    </cofactor>
</comment>
<dbReference type="RefSeq" id="WP_201675240.1">
    <property type="nucleotide sequence ID" value="NZ_JAEQNE010000003.1"/>
</dbReference>
<evidence type="ECO:0000259" key="4">
    <source>
        <dbReference type="SMART" id="SM00922"/>
    </source>
</evidence>
<evidence type="ECO:0000313" key="5">
    <source>
        <dbReference type="EMBL" id="MBL0392624.1"/>
    </source>
</evidence>
<name>A0A936Z2F9_9BURK</name>
<protein>
    <submittedName>
        <fullName evidence="5">Mandelate racemase</fullName>
    </submittedName>
</protein>
<evidence type="ECO:0000256" key="3">
    <source>
        <dbReference type="ARBA" id="ARBA00022842"/>
    </source>
</evidence>
<dbReference type="InterPro" id="IPR036849">
    <property type="entry name" value="Enolase-like_C_sf"/>
</dbReference>
<dbReference type="SFLD" id="SFLDS00001">
    <property type="entry name" value="Enolase"/>
    <property type="match status" value="1"/>
</dbReference>
<dbReference type="PROSITE" id="PS00908">
    <property type="entry name" value="MR_MLE_1"/>
    <property type="match status" value="1"/>
</dbReference>
<keyword evidence="2" id="KW-0479">Metal-binding</keyword>
<dbReference type="SFLD" id="SFLDG00179">
    <property type="entry name" value="mandelate_racemase"/>
    <property type="match status" value="1"/>
</dbReference>
<dbReference type="PANTHER" id="PTHR13794">
    <property type="entry name" value="ENOLASE SUPERFAMILY, MANDELATE RACEMASE"/>
    <property type="match status" value="1"/>
</dbReference>
<dbReference type="SUPFAM" id="SSF51604">
    <property type="entry name" value="Enolase C-terminal domain-like"/>
    <property type="match status" value="1"/>
</dbReference>
<evidence type="ECO:0000256" key="2">
    <source>
        <dbReference type="ARBA" id="ARBA00022723"/>
    </source>
</evidence>
<comment type="caution">
    <text evidence="5">The sequence shown here is derived from an EMBL/GenBank/DDBJ whole genome shotgun (WGS) entry which is preliminary data.</text>
</comment>
<dbReference type="SMART" id="SM00922">
    <property type="entry name" value="MR_MLE"/>
    <property type="match status" value="1"/>
</dbReference>
<accession>A0A936Z2F9</accession>
<dbReference type="InterPro" id="IPR046945">
    <property type="entry name" value="RHMD-like"/>
</dbReference>